<feature type="transmembrane region" description="Helical" evidence="6">
    <location>
        <begin position="59"/>
        <end position="80"/>
    </location>
</feature>
<dbReference type="PANTHER" id="PTHR48022:SF2">
    <property type="entry name" value="PLASTIDIC GLUCOSE TRANSPORTER 4"/>
    <property type="match status" value="1"/>
</dbReference>
<dbReference type="PANTHER" id="PTHR48022">
    <property type="entry name" value="PLASTIDIC GLUCOSE TRANSPORTER 4"/>
    <property type="match status" value="1"/>
</dbReference>
<evidence type="ECO:0000256" key="6">
    <source>
        <dbReference type="SAM" id="Phobius"/>
    </source>
</evidence>
<dbReference type="Pfam" id="PF00083">
    <property type="entry name" value="Sugar_tr"/>
    <property type="match status" value="1"/>
</dbReference>
<evidence type="ECO:0000256" key="2">
    <source>
        <dbReference type="ARBA" id="ARBA00010992"/>
    </source>
</evidence>
<reference evidence="8" key="1">
    <citation type="submission" date="2020-04" db="EMBL/GenBank/DDBJ databases">
        <title>Hybrid Assembly of Korean Phytophthora infestans isolates.</title>
        <authorList>
            <person name="Prokchorchik M."/>
            <person name="Lee Y."/>
            <person name="Seo J."/>
            <person name="Cho J.-H."/>
            <person name="Park Y.-E."/>
            <person name="Jang D.-C."/>
            <person name="Im J.-S."/>
            <person name="Choi J.-G."/>
            <person name="Park H.-J."/>
            <person name="Lee G.-B."/>
            <person name="Lee Y.-G."/>
            <person name="Hong S.-Y."/>
            <person name="Cho K."/>
            <person name="Sohn K.H."/>
        </authorList>
    </citation>
    <scope>NUCLEOTIDE SEQUENCE</scope>
    <source>
        <strain evidence="8">KR_1_A1</strain>
        <strain evidence="9">KR_2_A2</strain>
    </source>
</reference>
<feature type="transmembrane region" description="Helical" evidence="6">
    <location>
        <begin position="87"/>
        <end position="108"/>
    </location>
</feature>
<evidence type="ECO:0000256" key="4">
    <source>
        <dbReference type="ARBA" id="ARBA00022989"/>
    </source>
</evidence>
<dbReference type="Proteomes" id="UP000602510">
    <property type="component" value="Unassembled WGS sequence"/>
</dbReference>
<dbReference type="SUPFAM" id="SSF103473">
    <property type="entry name" value="MFS general substrate transporter"/>
    <property type="match status" value="1"/>
</dbReference>
<protein>
    <submittedName>
        <fullName evidence="8">Sugar (And other) transporter</fullName>
    </submittedName>
</protein>
<dbReference type="GO" id="GO:0005351">
    <property type="term" value="F:carbohydrate:proton symporter activity"/>
    <property type="evidence" value="ECO:0007669"/>
    <property type="project" value="TreeGrafter"/>
</dbReference>
<accession>A0A833SCZ0</accession>
<evidence type="ECO:0000256" key="3">
    <source>
        <dbReference type="ARBA" id="ARBA00022692"/>
    </source>
</evidence>
<keyword evidence="3 6" id="KW-0812">Transmembrane</keyword>
<proteinExistence type="inferred from homology"/>
<dbReference type="GO" id="GO:0016020">
    <property type="term" value="C:membrane"/>
    <property type="evidence" value="ECO:0007669"/>
    <property type="project" value="UniProtKB-SubCell"/>
</dbReference>
<feature type="domain" description="Major facilitator superfamily (MFS) profile" evidence="7">
    <location>
        <begin position="1"/>
        <end position="169"/>
    </location>
</feature>
<dbReference type="InterPro" id="IPR050360">
    <property type="entry name" value="MFS_Sugar_Transporters"/>
</dbReference>
<dbReference type="InterPro" id="IPR005828">
    <property type="entry name" value="MFS_sugar_transport-like"/>
</dbReference>
<dbReference type="AlphaFoldDB" id="A0A833SCZ0"/>
<keyword evidence="10" id="KW-1185">Reference proteome</keyword>
<comment type="similarity">
    <text evidence="2">Belongs to the major facilitator superfamily. Sugar transporter (TC 2.A.1.1) family.</text>
</comment>
<dbReference type="Gene3D" id="1.20.1250.20">
    <property type="entry name" value="MFS general substrate transporter like domains"/>
    <property type="match status" value="1"/>
</dbReference>
<dbReference type="Proteomes" id="UP000704712">
    <property type="component" value="Unassembled WGS sequence"/>
</dbReference>
<comment type="caution">
    <text evidence="8">The sequence shown here is derived from an EMBL/GenBank/DDBJ whole genome shotgun (WGS) entry which is preliminary data.</text>
</comment>
<dbReference type="EMBL" id="JAACNO010002905">
    <property type="protein sequence ID" value="KAF4129895.1"/>
    <property type="molecule type" value="Genomic_DNA"/>
</dbReference>
<evidence type="ECO:0000256" key="1">
    <source>
        <dbReference type="ARBA" id="ARBA00004141"/>
    </source>
</evidence>
<keyword evidence="4 6" id="KW-1133">Transmembrane helix</keyword>
<evidence type="ECO:0000313" key="10">
    <source>
        <dbReference type="Proteomes" id="UP000602510"/>
    </source>
</evidence>
<dbReference type="EMBL" id="WSZM01000536">
    <property type="protein sequence ID" value="KAF4031793.1"/>
    <property type="molecule type" value="Genomic_DNA"/>
</dbReference>
<dbReference type="PROSITE" id="PS50850">
    <property type="entry name" value="MFS"/>
    <property type="match status" value="1"/>
</dbReference>
<evidence type="ECO:0000313" key="8">
    <source>
        <dbReference type="EMBL" id="KAF4031793.1"/>
    </source>
</evidence>
<comment type="subcellular location">
    <subcellularLocation>
        <location evidence="1">Membrane</location>
        <topology evidence="1">Multi-pass membrane protein</topology>
    </subcellularLocation>
</comment>
<gene>
    <name evidence="8" type="ORF">GN244_ATG16307</name>
    <name evidence="9" type="ORF">GN958_ATG20898</name>
</gene>
<evidence type="ECO:0000256" key="5">
    <source>
        <dbReference type="ARBA" id="ARBA00023136"/>
    </source>
</evidence>
<organism evidence="8 10">
    <name type="scientific">Phytophthora infestans</name>
    <name type="common">Potato late blight agent</name>
    <name type="synonym">Botrytis infestans</name>
    <dbReference type="NCBI Taxonomy" id="4787"/>
    <lineage>
        <taxon>Eukaryota</taxon>
        <taxon>Sar</taxon>
        <taxon>Stramenopiles</taxon>
        <taxon>Oomycota</taxon>
        <taxon>Peronosporomycetes</taxon>
        <taxon>Peronosporales</taxon>
        <taxon>Peronosporaceae</taxon>
        <taxon>Phytophthora</taxon>
    </lineage>
</organism>
<evidence type="ECO:0000259" key="7">
    <source>
        <dbReference type="PROSITE" id="PS50850"/>
    </source>
</evidence>
<evidence type="ECO:0000313" key="9">
    <source>
        <dbReference type="EMBL" id="KAF4129895.1"/>
    </source>
</evidence>
<dbReference type="InterPro" id="IPR036259">
    <property type="entry name" value="MFS_trans_sf"/>
</dbReference>
<name>A0A833SCZ0_PHYIN</name>
<keyword evidence="5 6" id="KW-0472">Membrane</keyword>
<dbReference type="InterPro" id="IPR020846">
    <property type="entry name" value="MFS_dom"/>
</dbReference>
<sequence>MMTNCLFMIAGAALQAASSIWMFIGGRVISGAASGGATAVIPGFISEISPPSLHNSLRIGFQIAITVGNLLVAVTFFFLGTSSGWRFIAGLPVVLAVLFLVLASFVLVESPTWLLMMGEQQHVERELARLYGEENVYLAKTWIKQDYAAPQLVSGSECTPSVRYRVFIY</sequence>